<dbReference type="InterPro" id="IPR011009">
    <property type="entry name" value="Kinase-like_dom_sf"/>
</dbReference>
<dbReference type="AlphaFoldDB" id="A0A7X3FR16"/>
<comment type="caution">
    <text evidence="2">The sequence shown here is derived from an EMBL/GenBank/DDBJ whole genome shotgun (WGS) entry which is preliminary data.</text>
</comment>
<organism evidence="2 3">
    <name type="scientific">Devosia marina</name>
    <dbReference type="NCBI Taxonomy" id="2683198"/>
    <lineage>
        <taxon>Bacteria</taxon>
        <taxon>Pseudomonadati</taxon>
        <taxon>Pseudomonadota</taxon>
        <taxon>Alphaproteobacteria</taxon>
        <taxon>Hyphomicrobiales</taxon>
        <taxon>Devosiaceae</taxon>
        <taxon>Devosia</taxon>
    </lineage>
</organism>
<proteinExistence type="predicted"/>
<evidence type="ECO:0000259" key="1">
    <source>
        <dbReference type="Pfam" id="PF01636"/>
    </source>
</evidence>
<reference evidence="2 3" key="1">
    <citation type="submission" date="2019-12" db="EMBL/GenBank/DDBJ databases">
        <title>Devosia maris sp. nov., isolated from the deep seawater.</title>
        <authorList>
            <person name="Liu Y."/>
        </authorList>
    </citation>
    <scope>NUCLEOTIDE SEQUENCE [LARGE SCALE GENOMIC DNA]</scope>
    <source>
        <strain evidence="2 3">L53-10-65</strain>
    </source>
</reference>
<accession>A0A7X3FR16</accession>
<dbReference type="SUPFAM" id="SSF56112">
    <property type="entry name" value="Protein kinase-like (PK-like)"/>
    <property type="match status" value="1"/>
</dbReference>
<dbReference type="Pfam" id="PF01636">
    <property type="entry name" value="APH"/>
    <property type="match status" value="1"/>
</dbReference>
<sequence length="236" mass="26432">MGGNEIELFGGLINKVVRVGDTVRRTMSRDRTTAHHLLRHLETRGFEGAPRFLGVDALGREILTYLPSDLKFDAASFSDDQLTAAAALLRSFHEATLDFALVVEAGAEVLCHNDWTPANTGFRNAIPYGMIDFDTVAPGTRLWDVSYSAWTWLDLSDPAFSADEQLRRLELFCSGYDHPSCTVAHLAGYIPTRQAGRARWAKDRNMPEAEAWALKCMYWTVQNLSERVHRTGLPET</sequence>
<protein>
    <submittedName>
        <fullName evidence="2">Phosphotransferase</fullName>
    </submittedName>
</protein>
<dbReference type="Proteomes" id="UP000438106">
    <property type="component" value="Unassembled WGS sequence"/>
</dbReference>
<dbReference type="InterPro" id="IPR002575">
    <property type="entry name" value="Aminoglycoside_PTrfase"/>
</dbReference>
<evidence type="ECO:0000313" key="3">
    <source>
        <dbReference type="Proteomes" id="UP000438106"/>
    </source>
</evidence>
<dbReference type="GO" id="GO:0016740">
    <property type="term" value="F:transferase activity"/>
    <property type="evidence" value="ECO:0007669"/>
    <property type="project" value="UniProtKB-KW"/>
</dbReference>
<dbReference type="EMBL" id="WQRF01000002">
    <property type="protein sequence ID" value="MVS99025.1"/>
    <property type="molecule type" value="Genomic_DNA"/>
</dbReference>
<name>A0A7X3FR16_9HYPH</name>
<evidence type="ECO:0000313" key="2">
    <source>
        <dbReference type="EMBL" id="MVS99025.1"/>
    </source>
</evidence>
<feature type="domain" description="Aminoglycoside phosphotransferase" evidence="1">
    <location>
        <begin position="55"/>
        <end position="163"/>
    </location>
</feature>
<dbReference type="Gene3D" id="3.90.1200.10">
    <property type="match status" value="1"/>
</dbReference>
<keyword evidence="3" id="KW-1185">Reference proteome</keyword>
<keyword evidence="2" id="KW-0808">Transferase</keyword>
<dbReference type="RefSeq" id="WP_157289948.1">
    <property type="nucleotide sequence ID" value="NZ_WQRF01000002.1"/>
</dbReference>
<gene>
    <name evidence="2" type="ORF">GO014_08330</name>
</gene>